<evidence type="ECO:0000256" key="1">
    <source>
        <dbReference type="SAM" id="MobiDB-lite"/>
    </source>
</evidence>
<sequence>MPVLQVHMNLVEWSTHLTNGFIAELVKPYISYTSTAPPPHHDGDDESYQDGPCSPPPFTTPSFSSHLNENIHETTLPWIHETRIKTEPCEMEEDSKVGILPKEKTSHCSTHREGSPIHDDSETLTYDSGISVRSSRMHKIRLTKDVPPAYAYWFRGVRCPICRYCFRGQSCVSQVVEHVSTEHKDESSPQVMESLRRDCTLEKVIGPGIRYCGCQSCLEAARLSGYTG</sequence>
<dbReference type="Proteomes" id="UP001219518">
    <property type="component" value="Unassembled WGS sequence"/>
</dbReference>
<gene>
    <name evidence="2" type="ORF">KUF71_013478</name>
</gene>
<accession>A0AAE1HPS1</accession>
<comment type="caution">
    <text evidence="2">The sequence shown here is derived from an EMBL/GenBank/DDBJ whole genome shotgun (WGS) entry which is preliminary data.</text>
</comment>
<dbReference type="AlphaFoldDB" id="A0AAE1HPS1"/>
<dbReference type="EMBL" id="JAHWGI010001226">
    <property type="protein sequence ID" value="KAK3925271.1"/>
    <property type="molecule type" value="Genomic_DNA"/>
</dbReference>
<keyword evidence="3" id="KW-1185">Reference proteome</keyword>
<protein>
    <submittedName>
        <fullName evidence="2">Phosphoprotein</fullName>
    </submittedName>
</protein>
<name>A0AAE1HPS1_9NEOP</name>
<proteinExistence type="predicted"/>
<feature type="region of interest" description="Disordered" evidence="1">
    <location>
        <begin position="36"/>
        <end position="62"/>
    </location>
</feature>
<organism evidence="2 3">
    <name type="scientific">Frankliniella fusca</name>
    <dbReference type="NCBI Taxonomy" id="407009"/>
    <lineage>
        <taxon>Eukaryota</taxon>
        <taxon>Metazoa</taxon>
        <taxon>Ecdysozoa</taxon>
        <taxon>Arthropoda</taxon>
        <taxon>Hexapoda</taxon>
        <taxon>Insecta</taxon>
        <taxon>Pterygota</taxon>
        <taxon>Neoptera</taxon>
        <taxon>Paraneoptera</taxon>
        <taxon>Thysanoptera</taxon>
        <taxon>Terebrantia</taxon>
        <taxon>Thripoidea</taxon>
        <taxon>Thripidae</taxon>
        <taxon>Frankliniella</taxon>
    </lineage>
</organism>
<evidence type="ECO:0000313" key="2">
    <source>
        <dbReference type="EMBL" id="KAK3925271.1"/>
    </source>
</evidence>
<reference evidence="2" key="1">
    <citation type="submission" date="2021-07" db="EMBL/GenBank/DDBJ databases">
        <authorList>
            <person name="Catto M.A."/>
            <person name="Jacobson A."/>
            <person name="Kennedy G."/>
            <person name="Labadie P."/>
            <person name="Hunt B.G."/>
            <person name="Srinivasan R."/>
        </authorList>
    </citation>
    <scope>NUCLEOTIDE SEQUENCE</scope>
    <source>
        <strain evidence="2">PL_HMW_Pooled</strain>
        <tissue evidence="2">Head</tissue>
    </source>
</reference>
<reference evidence="2" key="2">
    <citation type="journal article" date="2023" name="BMC Genomics">
        <title>Pest status, molecular evolution, and epigenetic factors derived from the genome assembly of Frankliniella fusca, a thysanopteran phytovirus vector.</title>
        <authorList>
            <person name="Catto M.A."/>
            <person name="Labadie P.E."/>
            <person name="Jacobson A.L."/>
            <person name="Kennedy G.G."/>
            <person name="Srinivasan R."/>
            <person name="Hunt B.G."/>
        </authorList>
    </citation>
    <scope>NUCLEOTIDE SEQUENCE</scope>
    <source>
        <strain evidence="2">PL_HMW_Pooled</strain>
    </source>
</reference>
<evidence type="ECO:0000313" key="3">
    <source>
        <dbReference type="Proteomes" id="UP001219518"/>
    </source>
</evidence>